<dbReference type="Pfam" id="PF01553">
    <property type="entry name" value="Acyltransferase"/>
    <property type="match status" value="1"/>
</dbReference>
<dbReference type="OrthoDB" id="9803035at2"/>
<comment type="pathway">
    <text evidence="1">Lipid metabolism.</text>
</comment>
<dbReference type="SUPFAM" id="SSF69593">
    <property type="entry name" value="Glycerol-3-phosphate (1)-acyltransferase"/>
    <property type="match status" value="1"/>
</dbReference>
<name>A0A3Q9V8V3_9BACT</name>
<evidence type="ECO:0000256" key="1">
    <source>
        <dbReference type="ARBA" id="ARBA00005189"/>
    </source>
</evidence>
<dbReference type="InterPro" id="IPR002123">
    <property type="entry name" value="Plipid/glycerol_acylTrfase"/>
</dbReference>
<keyword evidence="2" id="KW-0444">Lipid biosynthesis</keyword>
<keyword evidence="4" id="KW-0443">Lipid metabolism</keyword>
<sequence length="265" mass="30686">MKLRTRKFWRFLPLIHNILTLNSKADRNRRMPEYYKFGEKQHFFQKYGSNILKHLNIEVKVEGFENIPSGPCLLTPNHSTYLDPLIIMSSLWNHGDGSKKTRYGTFVARSEAKSKKIVYKISELIDTFYIDLSKPKETLAVLKEFGQYVKRNQTCGVIFPEGTRTKNGKLNDFNPGVFLLAQSAYIPLVPVTINNAANALDNNRNGKLTITVKFHPVIKPQQFQTLDKKDFALWVHDIVKKDYIEQTITSKETINNTFTKRKNNK</sequence>
<dbReference type="GO" id="GO:0003841">
    <property type="term" value="F:1-acylglycerol-3-phosphate O-acyltransferase activity"/>
    <property type="evidence" value="ECO:0007669"/>
    <property type="project" value="TreeGrafter"/>
</dbReference>
<dbReference type="GO" id="GO:0006654">
    <property type="term" value="P:phosphatidic acid biosynthetic process"/>
    <property type="evidence" value="ECO:0007669"/>
    <property type="project" value="TreeGrafter"/>
</dbReference>
<evidence type="ECO:0000256" key="4">
    <source>
        <dbReference type="ARBA" id="ARBA00023098"/>
    </source>
</evidence>
<gene>
    <name evidence="7" type="ORF">DMC14_000525</name>
</gene>
<evidence type="ECO:0000256" key="5">
    <source>
        <dbReference type="ARBA" id="ARBA00023315"/>
    </source>
</evidence>
<evidence type="ECO:0000313" key="8">
    <source>
        <dbReference type="Proteomes" id="UP000256585"/>
    </source>
</evidence>
<evidence type="ECO:0000313" key="7">
    <source>
        <dbReference type="EMBL" id="AZZ65289.1"/>
    </source>
</evidence>
<organism evidence="7 8">
    <name type="scientific">Metamycoplasma phocicerebrale</name>
    <dbReference type="NCBI Taxonomy" id="142649"/>
    <lineage>
        <taxon>Bacteria</taxon>
        <taxon>Bacillati</taxon>
        <taxon>Mycoplasmatota</taxon>
        <taxon>Mycoplasmoidales</taxon>
        <taxon>Metamycoplasmataceae</taxon>
        <taxon>Metamycoplasma</taxon>
    </lineage>
</organism>
<protein>
    <submittedName>
        <fullName evidence="7">1-acyl-sn-glycerol-3-phosphate acyltransferase</fullName>
    </submittedName>
</protein>
<evidence type="ECO:0000256" key="2">
    <source>
        <dbReference type="ARBA" id="ARBA00022516"/>
    </source>
</evidence>
<evidence type="ECO:0000259" key="6">
    <source>
        <dbReference type="SMART" id="SM00563"/>
    </source>
</evidence>
<reference evidence="7" key="1">
    <citation type="submission" date="2019-03" db="EMBL/GenBank/DDBJ databases">
        <title>Draft Sequence and Annotation of the Mycoplasma phocicerebrale Strain 1049T Genome.</title>
        <authorList>
            <person name="Frasca S.Jr."/>
            <person name="Kutish G.F."/>
            <person name="Castellanos Gell J."/>
            <person name="Michaels D.L."/>
            <person name="Brown D.R."/>
        </authorList>
    </citation>
    <scope>NUCLEOTIDE SEQUENCE</scope>
    <source>
        <strain evidence="7">1049</strain>
    </source>
</reference>
<dbReference type="AlphaFoldDB" id="A0A3Q9V8V3"/>
<dbReference type="PANTHER" id="PTHR10434">
    <property type="entry name" value="1-ACYL-SN-GLYCEROL-3-PHOSPHATE ACYLTRANSFERASE"/>
    <property type="match status" value="1"/>
</dbReference>
<dbReference type="Proteomes" id="UP000256585">
    <property type="component" value="Chromosome"/>
</dbReference>
<dbReference type="PANTHER" id="PTHR10434:SF64">
    <property type="entry name" value="1-ACYL-SN-GLYCEROL-3-PHOSPHATE ACYLTRANSFERASE-RELATED"/>
    <property type="match status" value="1"/>
</dbReference>
<dbReference type="RefSeq" id="WP_116171892.1">
    <property type="nucleotide sequence ID" value="NZ_CP033058.2"/>
</dbReference>
<keyword evidence="8" id="KW-1185">Reference proteome</keyword>
<dbReference type="CDD" id="cd07989">
    <property type="entry name" value="LPLAT_AGPAT-like"/>
    <property type="match status" value="1"/>
</dbReference>
<dbReference type="KEGG" id="mphc:DMC14_000525"/>
<keyword evidence="5 7" id="KW-0012">Acyltransferase</keyword>
<dbReference type="SMART" id="SM00563">
    <property type="entry name" value="PlsC"/>
    <property type="match status" value="1"/>
</dbReference>
<proteinExistence type="predicted"/>
<dbReference type="EMBL" id="CP033058">
    <property type="protein sequence ID" value="AZZ65289.1"/>
    <property type="molecule type" value="Genomic_DNA"/>
</dbReference>
<feature type="domain" description="Phospholipid/glycerol acyltransferase" evidence="6">
    <location>
        <begin position="72"/>
        <end position="196"/>
    </location>
</feature>
<accession>A0A3Q9V8V3</accession>
<evidence type="ECO:0000256" key="3">
    <source>
        <dbReference type="ARBA" id="ARBA00022679"/>
    </source>
</evidence>
<keyword evidence="3" id="KW-0808">Transferase</keyword>